<accession>A0A2N0DHA9</accession>
<comment type="similarity">
    <text evidence="1 2">Belongs to the small heat shock protein (HSP20) family.</text>
</comment>
<dbReference type="Proteomes" id="UP000232164">
    <property type="component" value="Unassembled WGS sequence"/>
</dbReference>
<dbReference type="PROSITE" id="PS01031">
    <property type="entry name" value="SHSP"/>
    <property type="match status" value="1"/>
</dbReference>
<dbReference type="Pfam" id="PF00011">
    <property type="entry name" value="HSP20"/>
    <property type="match status" value="1"/>
</dbReference>
<feature type="region of interest" description="Disordered" evidence="3">
    <location>
        <begin position="1"/>
        <end position="22"/>
    </location>
</feature>
<dbReference type="InterPro" id="IPR008978">
    <property type="entry name" value="HSP20-like_chaperone"/>
</dbReference>
<reference evidence="5 6" key="2">
    <citation type="submission" date="2017-12" db="EMBL/GenBank/DDBJ databases">
        <title>Genome sequence of Rhizobium sullae HCNT1 isolated from Sulla coronaria nodules and featuring peculiar denitrification phenotypes.</title>
        <authorList>
            <person name="De Diego-Diaz B."/>
            <person name="Treu L."/>
            <person name="Campanaro S."/>
            <person name="Da Silva Duarte V."/>
            <person name="Basaglia M."/>
            <person name="Favaro L."/>
            <person name="Casella S."/>
            <person name="Squartini A."/>
        </authorList>
    </citation>
    <scope>NUCLEOTIDE SEQUENCE [LARGE SCALE GENOMIC DNA]</scope>
    <source>
        <strain evidence="5 6">HCNT1</strain>
    </source>
</reference>
<dbReference type="STRING" id="1041146.GCA_000427985_03276"/>
<dbReference type="InterPro" id="IPR031107">
    <property type="entry name" value="Small_HSP"/>
</dbReference>
<evidence type="ECO:0000256" key="1">
    <source>
        <dbReference type="PROSITE-ProRule" id="PRU00285"/>
    </source>
</evidence>
<evidence type="ECO:0000259" key="4">
    <source>
        <dbReference type="PROSITE" id="PS01031"/>
    </source>
</evidence>
<name>A0A2N0DHA9_RHISU</name>
<evidence type="ECO:0000256" key="2">
    <source>
        <dbReference type="RuleBase" id="RU003616"/>
    </source>
</evidence>
<reference evidence="5 6" key="1">
    <citation type="submission" date="2017-11" db="EMBL/GenBank/DDBJ databases">
        <authorList>
            <person name="Han C.G."/>
        </authorList>
    </citation>
    <scope>NUCLEOTIDE SEQUENCE [LARGE SCALE GENOMIC DNA]</scope>
    <source>
        <strain evidence="5 6">HCNT1</strain>
    </source>
</reference>
<comment type="caution">
    <text evidence="5">The sequence shown here is derived from an EMBL/GenBank/DDBJ whole genome shotgun (WGS) entry which is preliminary data.</text>
</comment>
<dbReference type="EMBL" id="PIQN01000001">
    <property type="protein sequence ID" value="PKA45504.1"/>
    <property type="molecule type" value="Genomic_DNA"/>
</dbReference>
<dbReference type="RefSeq" id="WP_100770299.1">
    <property type="nucleotide sequence ID" value="NZ_PIQN01000001.1"/>
</dbReference>
<dbReference type="SUPFAM" id="SSF49764">
    <property type="entry name" value="HSP20-like chaperones"/>
    <property type="match status" value="1"/>
</dbReference>
<dbReference type="InterPro" id="IPR002068">
    <property type="entry name" value="A-crystallin/Hsp20_dom"/>
</dbReference>
<organism evidence="5 6">
    <name type="scientific">Rhizobium sullae</name>
    <name type="common">Rhizobium hedysari</name>
    <dbReference type="NCBI Taxonomy" id="50338"/>
    <lineage>
        <taxon>Bacteria</taxon>
        <taxon>Pseudomonadati</taxon>
        <taxon>Pseudomonadota</taxon>
        <taxon>Alphaproteobacteria</taxon>
        <taxon>Hyphomicrobiales</taxon>
        <taxon>Rhizobiaceae</taxon>
        <taxon>Rhizobium/Agrobacterium group</taxon>
        <taxon>Rhizobium</taxon>
    </lineage>
</organism>
<protein>
    <submittedName>
        <fullName evidence="5">Molecular chaperone Hsp20</fullName>
    </submittedName>
</protein>
<gene>
    <name evidence="5" type="ORF">CWR43_00235</name>
</gene>
<evidence type="ECO:0000256" key="3">
    <source>
        <dbReference type="SAM" id="MobiDB-lite"/>
    </source>
</evidence>
<dbReference type="CDD" id="cd06464">
    <property type="entry name" value="ACD_sHsps-like"/>
    <property type="match status" value="1"/>
</dbReference>
<sequence>MADMATKLSVKSEDKPAKASASGWLPFENLRQEIDRLFGDFTPAFWQRPFARPSRDRSSAAITAPAVDLMEQEKAYEITAELPGIDPNGLEVRVSNDVLTIKGEKQEAKEDKQKEYYVSERRYGSFQRSFQLPQGVDTAKIEASFNNGVLTINLPKSAEAQKSAGKIDIKAG</sequence>
<evidence type="ECO:0000313" key="6">
    <source>
        <dbReference type="Proteomes" id="UP000232164"/>
    </source>
</evidence>
<proteinExistence type="inferred from homology"/>
<evidence type="ECO:0000313" key="5">
    <source>
        <dbReference type="EMBL" id="PKA45504.1"/>
    </source>
</evidence>
<dbReference type="Gene3D" id="2.60.40.790">
    <property type="match status" value="1"/>
</dbReference>
<dbReference type="PANTHER" id="PTHR11527">
    <property type="entry name" value="HEAT-SHOCK PROTEIN 20 FAMILY MEMBER"/>
    <property type="match status" value="1"/>
</dbReference>
<feature type="domain" description="SHSP" evidence="4">
    <location>
        <begin position="58"/>
        <end position="172"/>
    </location>
</feature>
<dbReference type="AlphaFoldDB" id="A0A2N0DHA9"/>